<dbReference type="InterPro" id="IPR040764">
    <property type="entry name" value="CvfB_WH"/>
</dbReference>
<dbReference type="PANTHER" id="PTHR37296">
    <property type="entry name" value="CONSERVED VIRULENCE FACTOR B"/>
    <property type="match status" value="1"/>
</dbReference>
<evidence type="ECO:0000313" key="5">
    <source>
        <dbReference type="Proteomes" id="UP000059542"/>
    </source>
</evidence>
<accession>A0A0U4C0N5</accession>
<dbReference type="Gene3D" id="2.40.50.140">
    <property type="entry name" value="Nucleic acid-binding proteins"/>
    <property type="match status" value="1"/>
</dbReference>
<dbReference type="KEGG" id="hyg:AUC43_00615"/>
<evidence type="ECO:0000259" key="3">
    <source>
        <dbReference type="Pfam" id="PF17783"/>
    </source>
</evidence>
<feature type="domain" description="Conserved virulence factor B-like winged helix" evidence="3">
    <location>
        <begin position="219"/>
        <end position="277"/>
    </location>
</feature>
<proteinExistence type="inferred from homology"/>
<keyword evidence="5" id="KW-1185">Reference proteome</keyword>
<feature type="domain" description="Conserved virulence factor B first S1" evidence="2">
    <location>
        <begin position="76"/>
        <end position="132"/>
    </location>
</feature>
<dbReference type="PANTHER" id="PTHR37296:SF1">
    <property type="entry name" value="CONSERVED VIRULENCE FACTOR B"/>
    <property type="match status" value="1"/>
</dbReference>
<dbReference type="Proteomes" id="UP000059542">
    <property type="component" value="Chromosome"/>
</dbReference>
<comment type="similarity">
    <text evidence="1">Belongs to the CvfB family.</text>
</comment>
<dbReference type="InterPro" id="IPR014464">
    <property type="entry name" value="CvfB_fam"/>
</dbReference>
<evidence type="ECO:0000256" key="1">
    <source>
        <dbReference type="PIRNR" id="PIRNR012524"/>
    </source>
</evidence>
<dbReference type="RefSeq" id="WP_068188440.1">
    <property type="nucleotide sequence ID" value="NZ_CP013909.1"/>
</dbReference>
<dbReference type="OrthoDB" id="9801597at2"/>
<dbReference type="PIRSF" id="PIRSF012524">
    <property type="entry name" value="YitL_S1"/>
    <property type="match status" value="1"/>
</dbReference>
<evidence type="ECO:0000259" key="2">
    <source>
        <dbReference type="Pfam" id="PF13509"/>
    </source>
</evidence>
<dbReference type="STRING" id="1411621.AUC43_00615"/>
<sequence>MASLLLGDYNDLEVARETSVGLYLTSDDGDLLLPNKYVEPGTRVGDIVRVFVYRDSEDRLIATNLRPLALVNSFAALTVRDHGPAGAFLEWGLEKDLLLPFRNQRRDLRTGERVVVYVYLDEESDRLVASTKWKQFLSNEPFPGEPGDAVRLLVADETELGYPVIVNGTHQGLLFHNEVFRPLRLGEQLPGFLRQVRADGKLDVRLQKEGYGEVESATDTLLKAIQAAPGGRLPLGDKSLAEDVYRRVGMSKKVFKKALGALFRQGLVLLEPEATQLK</sequence>
<feature type="domain" description="Conserved virulence factor B first S1" evidence="2">
    <location>
        <begin position="6"/>
        <end position="63"/>
    </location>
</feature>
<gene>
    <name evidence="4" type="ORF">AUC43_00615</name>
</gene>
<dbReference type="InterPro" id="IPR039566">
    <property type="entry name" value="CvfB_S1_st"/>
</dbReference>
<organism evidence="4 5">
    <name type="scientific">Hymenobacter sedentarius</name>
    <dbReference type="NCBI Taxonomy" id="1411621"/>
    <lineage>
        <taxon>Bacteria</taxon>
        <taxon>Pseudomonadati</taxon>
        <taxon>Bacteroidota</taxon>
        <taxon>Cytophagia</taxon>
        <taxon>Cytophagales</taxon>
        <taxon>Hymenobacteraceae</taxon>
        <taxon>Hymenobacter</taxon>
    </lineage>
</organism>
<dbReference type="Gene3D" id="1.10.10.10">
    <property type="entry name" value="Winged helix-like DNA-binding domain superfamily/Winged helix DNA-binding domain"/>
    <property type="match status" value="1"/>
</dbReference>
<dbReference type="Pfam" id="PF13509">
    <property type="entry name" value="S1_2"/>
    <property type="match status" value="2"/>
</dbReference>
<name>A0A0U4C0N5_9BACT</name>
<reference evidence="4 5" key="1">
    <citation type="submission" date="2015-12" db="EMBL/GenBank/DDBJ databases">
        <authorList>
            <person name="Shamseldin A."/>
            <person name="Moawad H."/>
            <person name="Abd El-Rahim W.M."/>
            <person name="Sadowsky M.J."/>
        </authorList>
    </citation>
    <scope>NUCLEOTIDE SEQUENCE [LARGE SCALE GENOMIC DNA]</scope>
    <source>
        <strain evidence="4 5">DG5B</strain>
    </source>
</reference>
<dbReference type="AlphaFoldDB" id="A0A0U4C0N5"/>
<protein>
    <submittedName>
        <fullName evidence="4">GntR family transcriptional regulator</fullName>
    </submittedName>
</protein>
<dbReference type="InterPro" id="IPR036388">
    <property type="entry name" value="WH-like_DNA-bd_sf"/>
</dbReference>
<evidence type="ECO:0000313" key="4">
    <source>
        <dbReference type="EMBL" id="ALW83736.1"/>
    </source>
</evidence>
<dbReference type="InterPro" id="IPR012340">
    <property type="entry name" value="NA-bd_OB-fold"/>
</dbReference>
<dbReference type="Pfam" id="PF17783">
    <property type="entry name" value="WHD_CvfB"/>
    <property type="match status" value="1"/>
</dbReference>
<dbReference type="EMBL" id="CP013909">
    <property type="protein sequence ID" value="ALW83736.1"/>
    <property type="molecule type" value="Genomic_DNA"/>
</dbReference>